<feature type="region of interest" description="Disordered" evidence="1">
    <location>
        <begin position="120"/>
        <end position="163"/>
    </location>
</feature>
<feature type="compositionally biased region" description="Basic residues" evidence="1">
    <location>
        <begin position="140"/>
        <end position="155"/>
    </location>
</feature>
<reference evidence="3" key="1">
    <citation type="submission" date="2025-08" db="UniProtKB">
        <authorList>
            <consortium name="RefSeq"/>
        </authorList>
    </citation>
    <scope>IDENTIFICATION</scope>
    <source>
        <tissue evidence="3">Kidney</tissue>
    </source>
</reference>
<feature type="region of interest" description="Disordered" evidence="1">
    <location>
        <begin position="1"/>
        <end position="34"/>
    </location>
</feature>
<accession>A0A6P6CL09</accession>
<dbReference type="KEGG" id="pvp:111741143"/>
<proteinExistence type="predicted"/>
<evidence type="ECO:0000256" key="1">
    <source>
        <dbReference type="SAM" id="MobiDB-lite"/>
    </source>
</evidence>
<feature type="compositionally biased region" description="Pro residues" evidence="1">
    <location>
        <begin position="125"/>
        <end position="134"/>
    </location>
</feature>
<dbReference type="Proteomes" id="UP000515202">
    <property type="component" value="Unplaced"/>
</dbReference>
<dbReference type="AlphaFoldDB" id="A0A6P6CL09"/>
<dbReference type="GeneID" id="111741143"/>
<organism evidence="2 3">
    <name type="scientific">Pteropus vampyrus</name>
    <name type="common">Large flying fox</name>
    <dbReference type="NCBI Taxonomy" id="132908"/>
    <lineage>
        <taxon>Eukaryota</taxon>
        <taxon>Metazoa</taxon>
        <taxon>Chordata</taxon>
        <taxon>Craniata</taxon>
        <taxon>Vertebrata</taxon>
        <taxon>Euteleostomi</taxon>
        <taxon>Mammalia</taxon>
        <taxon>Eutheria</taxon>
        <taxon>Laurasiatheria</taxon>
        <taxon>Chiroptera</taxon>
        <taxon>Yinpterochiroptera</taxon>
        <taxon>Pteropodoidea</taxon>
        <taxon>Pteropodidae</taxon>
        <taxon>Pteropodinae</taxon>
        <taxon>Pteropus</taxon>
    </lineage>
</organism>
<feature type="compositionally biased region" description="Pro residues" evidence="1">
    <location>
        <begin position="230"/>
        <end position="240"/>
    </location>
</feature>
<evidence type="ECO:0000313" key="3">
    <source>
        <dbReference type="RefSeq" id="XP_023387690.1"/>
    </source>
</evidence>
<protein>
    <submittedName>
        <fullName evidence="3">Formin-like protein 3</fullName>
    </submittedName>
</protein>
<name>A0A6P6CL09_PTEVA</name>
<evidence type="ECO:0000313" key="2">
    <source>
        <dbReference type="Proteomes" id="UP000515202"/>
    </source>
</evidence>
<dbReference type="RefSeq" id="XP_023387690.1">
    <property type="nucleotide sequence ID" value="XM_023531922.1"/>
</dbReference>
<feature type="region of interest" description="Disordered" evidence="1">
    <location>
        <begin position="216"/>
        <end position="240"/>
    </location>
</feature>
<keyword evidence="2" id="KW-1185">Reference proteome</keyword>
<gene>
    <name evidence="3" type="primary">LOC111741143</name>
</gene>
<sequence length="317" mass="33845">MSDSAAPAPTKRRCSPSPGSPARPRPRQWHLPGLTSFLPLPPSLPPSFPPTLLRLRSGSRLPPPCLCADLWLPPVPSRLSLGAETPSSPGQGMRGVSLVISSCYVRRWGCLRDRQEGFTVASRGPGPPPPPHEPFSPAHRAAHPPKALRRPHPHHLTSFPHPGRLVHLPAPPPARTASCPSFAWAGAPRSHLRLLLPAPAVGITPARLQLAVPRTTSRGRLEARATNSCPRPPPPPTQSPQPLLPAGALDFFFLPPSPQVSCSGLVGAGRAMFLFARCQEQAAVGNSVCRFANLAFALSNNPRLFTAGFRDKVSSRG</sequence>